<dbReference type="SUPFAM" id="SSF50494">
    <property type="entry name" value="Trypsin-like serine proteases"/>
    <property type="match status" value="1"/>
</dbReference>
<proteinExistence type="predicted"/>
<dbReference type="GO" id="GO:0006508">
    <property type="term" value="P:proteolysis"/>
    <property type="evidence" value="ECO:0007669"/>
    <property type="project" value="UniProtKB-KW"/>
</dbReference>
<evidence type="ECO:0000256" key="3">
    <source>
        <dbReference type="SAM" id="Phobius"/>
    </source>
</evidence>
<dbReference type="PRINTS" id="PR00834">
    <property type="entry name" value="PROTEASES2C"/>
</dbReference>
<evidence type="ECO:0000313" key="5">
    <source>
        <dbReference type="EMBL" id="AWI07398.1"/>
    </source>
</evidence>
<dbReference type="SMART" id="SM00228">
    <property type="entry name" value="PDZ"/>
    <property type="match status" value="1"/>
</dbReference>
<dbReference type="PROSITE" id="PS50106">
    <property type="entry name" value="PDZ"/>
    <property type="match status" value="1"/>
</dbReference>
<dbReference type="Gene3D" id="2.30.42.10">
    <property type="match status" value="1"/>
</dbReference>
<accession>A0A2U8DXG0</accession>
<reference evidence="6" key="1">
    <citation type="submission" date="2017-04" db="EMBL/GenBank/DDBJ databases">
        <authorList>
            <person name="Song Y."/>
            <person name="Cho B.-K."/>
        </authorList>
    </citation>
    <scope>NUCLEOTIDE SEQUENCE [LARGE SCALE GENOMIC DNA]</scope>
    <source>
        <strain evidence="6">SL1</strain>
    </source>
</reference>
<dbReference type="AlphaFoldDB" id="A0A2U8DXG0"/>
<dbReference type="Proteomes" id="UP000244910">
    <property type="component" value="Chromosome"/>
</dbReference>
<evidence type="ECO:0000256" key="2">
    <source>
        <dbReference type="ARBA" id="ARBA00022801"/>
    </source>
</evidence>
<feature type="domain" description="PDZ" evidence="4">
    <location>
        <begin position="292"/>
        <end position="357"/>
    </location>
</feature>
<dbReference type="RefSeq" id="WP_032078386.1">
    <property type="nucleotide sequence ID" value="NZ_CP020953.1"/>
</dbReference>
<keyword evidence="3" id="KW-0472">Membrane</keyword>
<keyword evidence="3" id="KW-0812">Transmembrane</keyword>
<dbReference type="OrthoDB" id="9758917at2"/>
<dbReference type="Pfam" id="PF13180">
    <property type="entry name" value="PDZ_2"/>
    <property type="match status" value="1"/>
</dbReference>
<dbReference type="Pfam" id="PF13365">
    <property type="entry name" value="Trypsin_2"/>
    <property type="match status" value="1"/>
</dbReference>
<dbReference type="PANTHER" id="PTHR43343">
    <property type="entry name" value="PEPTIDASE S12"/>
    <property type="match status" value="1"/>
</dbReference>
<keyword evidence="6" id="KW-1185">Reference proteome</keyword>
<dbReference type="InterPro" id="IPR051201">
    <property type="entry name" value="Chloro_Bact_Ser_Proteases"/>
</dbReference>
<evidence type="ECO:0000256" key="1">
    <source>
        <dbReference type="ARBA" id="ARBA00022670"/>
    </source>
</evidence>
<evidence type="ECO:0000259" key="4">
    <source>
        <dbReference type="PROSITE" id="PS50106"/>
    </source>
</evidence>
<protein>
    <submittedName>
        <fullName evidence="5">Protease</fullName>
    </submittedName>
</protein>
<dbReference type="Gene3D" id="2.40.10.120">
    <property type="match status" value="1"/>
</dbReference>
<keyword evidence="1 5" id="KW-0645">Protease</keyword>
<dbReference type="InterPro" id="IPR001940">
    <property type="entry name" value="Peptidase_S1C"/>
</dbReference>
<organism evidence="5 6">
    <name type="scientific">Clostridium drakei</name>
    <dbReference type="NCBI Taxonomy" id="332101"/>
    <lineage>
        <taxon>Bacteria</taxon>
        <taxon>Bacillati</taxon>
        <taxon>Bacillota</taxon>
        <taxon>Clostridia</taxon>
        <taxon>Eubacteriales</taxon>
        <taxon>Clostridiaceae</taxon>
        <taxon>Clostridium</taxon>
    </lineage>
</organism>
<name>A0A2U8DXG0_9CLOT</name>
<keyword evidence="3" id="KW-1133">Transmembrane helix</keyword>
<keyword evidence="2" id="KW-0378">Hydrolase</keyword>
<dbReference type="InterPro" id="IPR001478">
    <property type="entry name" value="PDZ"/>
</dbReference>
<evidence type="ECO:0000313" key="6">
    <source>
        <dbReference type="Proteomes" id="UP000244910"/>
    </source>
</evidence>
<dbReference type="GO" id="GO:0004252">
    <property type="term" value="F:serine-type endopeptidase activity"/>
    <property type="evidence" value="ECO:0007669"/>
    <property type="project" value="InterPro"/>
</dbReference>
<dbReference type="PANTHER" id="PTHR43343:SF3">
    <property type="entry name" value="PROTEASE DO-LIKE 8, CHLOROPLASTIC"/>
    <property type="match status" value="1"/>
</dbReference>
<dbReference type="EMBL" id="CP020953">
    <property type="protein sequence ID" value="AWI07398.1"/>
    <property type="molecule type" value="Genomic_DNA"/>
</dbReference>
<dbReference type="InterPro" id="IPR009003">
    <property type="entry name" value="Peptidase_S1_PA"/>
</dbReference>
<dbReference type="SUPFAM" id="SSF50156">
    <property type="entry name" value="PDZ domain-like"/>
    <property type="match status" value="1"/>
</dbReference>
<dbReference type="InterPro" id="IPR036034">
    <property type="entry name" value="PDZ_sf"/>
</dbReference>
<feature type="transmembrane region" description="Helical" evidence="3">
    <location>
        <begin position="38"/>
        <end position="59"/>
    </location>
</feature>
<dbReference type="KEGG" id="cdrk:B9W14_24000"/>
<gene>
    <name evidence="5" type="ORF">B9W14_24000</name>
</gene>
<sequence>MDDNRENRIKDVKWQSVENATGGIKFTNSRKKARLKSLAKGVTFILIAAVSGGISGAYVSNKRYSDKGYTQINQSLIEPKNQDNQTKIADTSKNSITKVAEMVGPTVVGISNKAEGYFGLQDVGSGSGIIFDPNGYIVTNNHVIEGASKITVKFSSGKILVAKLVKADSRSDLAIIKVEAQNLPTAKFGDSSKVKVGDTAIAIGNPLGQEFSGSVTAGIISALNRKIQYGDAIYKVLQTDAAISPGNSGGPLCNSAGEVIGINSLKLGADQNAEGMGFAISINEAKSIINSLMSYGKVSRPFLGIYGQSVVSQQNKVQGVYVNEVVKESGAASAGIKPTDIIVELDNKKILRFEDLSDVLDKHKIGDSIKCKVWRNGKTIEVNIVLSDVKEKNK</sequence>